<dbReference type="EMBL" id="JACRSU010000002">
    <property type="protein sequence ID" value="MBC8540654.1"/>
    <property type="molecule type" value="Genomic_DNA"/>
</dbReference>
<evidence type="ECO:0000313" key="1">
    <source>
        <dbReference type="EMBL" id="MBC8540654.1"/>
    </source>
</evidence>
<keyword evidence="2" id="KW-1185">Reference proteome</keyword>
<dbReference type="RefSeq" id="WP_249311813.1">
    <property type="nucleotide sequence ID" value="NZ_JACRSU010000002.1"/>
</dbReference>
<organism evidence="1 2">
    <name type="scientific">Congzhengia minquanensis</name>
    <dbReference type="NCBI Taxonomy" id="2763657"/>
    <lineage>
        <taxon>Bacteria</taxon>
        <taxon>Bacillati</taxon>
        <taxon>Bacillota</taxon>
        <taxon>Clostridia</taxon>
        <taxon>Eubacteriales</taxon>
        <taxon>Oscillospiraceae</taxon>
        <taxon>Congzhengia</taxon>
    </lineage>
</organism>
<name>A0A926DMY8_9FIRM</name>
<gene>
    <name evidence="1" type="ORF">H8698_06655</name>
</gene>
<dbReference type="AlphaFoldDB" id="A0A926DMY8"/>
<proteinExistence type="predicted"/>
<sequence>MLEMKLTITAPDLSAAINNLAQTMSARVPGLQNGTSTCAEATNTTSVGADAVPAANPIQVTGVPTSAVPVAPAPTSVPVEQTAPVPTAAPAYTLEMIATAGTALIDAGKMKLLTDLIARYGISSITELDPSQYGAFATELRTLGAQI</sequence>
<accession>A0A926DMY8</accession>
<reference evidence="1" key="1">
    <citation type="submission" date="2020-08" db="EMBL/GenBank/DDBJ databases">
        <title>Genome public.</title>
        <authorList>
            <person name="Liu C."/>
            <person name="Sun Q."/>
        </authorList>
    </citation>
    <scope>NUCLEOTIDE SEQUENCE</scope>
    <source>
        <strain evidence="1">H8</strain>
    </source>
</reference>
<comment type="caution">
    <text evidence="1">The sequence shown here is derived from an EMBL/GenBank/DDBJ whole genome shotgun (WGS) entry which is preliminary data.</text>
</comment>
<evidence type="ECO:0000313" key="2">
    <source>
        <dbReference type="Proteomes" id="UP000611762"/>
    </source>
</evidence>
<dbReference type="Proteomes" id="UP000611762">
    <property type="component" value="Unassembled WGS sequence"/>
</dbReference>
<protein>
    <submittedName>
        <fullName evidence="1">Uncharacterized protein</fullName>
    </submittedName>
</protein>